<accession>V6LKE1</accession>
<dbReference type="VEuPathDB" id="GiardiaDB:SS50377_22712"/>
<feature type="non-terminal residue" evidence="2">
    <location>
        <position position="187"/>
    </location>
</feature>
<evidence type="ECO:0000313" key="2">
    <source>
        <dbReference type="EMBL" id="EST44186.1"/>
    </source>
</evidence>
<feature type="compositionally biased region" description="Polar residues" evidence="1">
    <location>
        <begin position="176"/>
        <end position="187"/>
    </location>
</feature>
<organism evidence="2">
    <name type="scientific">Spironucleus salmonicida</name>
    <dbReference type="NCBI Taxonomy" id="348837"/>
    <lineage>
        <taxon>Eukaryota</taxon>
        <taxon>Metamonada</taxon>
        <taxon>Diplomonadida</taxon>
        <taxon>Hexamitidae</taxon>
        <taxon>Hexamitinae</taxon>
        <taxon>Spironucleus</taxon>
    </lineage>
</organism>
<proteinExistence type="predicted"/>
<dbReference type="AlphaFoldDB" id="V6LKE1"/>
<dbReference type="EMBL" id="KI546124">
    <property type="protein sequence ID" value="EST44186.1"/>
    <property type="molecule type" value="Genomic_DNA"/>
</dbReference>
<protein>
    <submittedName>
        <fullName evidence="2">Uncharacterized protein</fullName>
    </submittedName>
</protein>
<sequence>MTDAPLIQELPLGSDMVAERGYGASPATAPVQLVDGNKLLTVRDIFCRCAAPRYERCQKLVDIFISLLKCPFPNFRSSNAGLRDLVCGPEASQAQRLQQGQGPRVHLLRPRHVHAELQEPAGRQVRGEAQGHGGEGPACPQAPWHREAEALGTAAPRGPPEGRARGVQDHDRRPSASWSSQAQGRQE</sequence>
<name>V6LKE1_9EUKA</name>
<reference evidence="2" key="1">
    <citation type="journal article" date="2014" name="PLoS Genet.">
        <title>The Genome of Spironucleus salmonicida Highlights a Fish Pathogen Adapted to Fluctuating Environments.</title>
        <authorList>
            <person name="Xu F."/>
            <person name="Jerlstrom-Hultqvist J."/>
            <person name="Einarsson E."/>
            <person name="Astvaldsson A."/>
            <person name="Svard S.G."/>
            <person name="Andersson J.O."/>
        </authorList>
    </citation>
    <scope>NUCLEOTIDE SEQUENCE</scope>
</reference>
<evidence type="ECO:0000256" key="1">
    <source>
        <dbReference type="SAM" id="MobiDB-lite"/>
    </source>
</evidence>
<feature type="region of interest" description="Disordered" evidence="1">
    <location>
        <begin position="116"/>
        <end position="187"/>
    </location>
</feature>
<gene>
    <name evidence="2" type="ORF">SS50377_15991</name>
</gene>
<feature type="compositionally biased region" description="Basic and acidic residues" evidence="1">
    <location>
        <begin position="160"/>
        <end position="174"/>
    </location>
</feature>